<dbReference type="InterPro" id="IPR002328">
    <property type="entry name" value="ADH_Zn_CS"/>
</dbReference>
<gene>
    <name evidence="9" type="ORF">SAMN04488054_10592</name>
</gene>
<dbReference type="RefSeq" id="WP_090926196.1">
    <property type="nucleotide sequence ID" value="NZ_FOTY01000005.1"/>
</dbReference>
<reference evidence="9 10" key="1">
    <citation type="submission" date="2016-10" db="EMBL/GenBank/DDBJ databases">
        <authorList>
            <person name="de Groot N.N."/>
        </authorList>
    </citation>
    <scope>NUCLEOTIDE SEQUENCE [LARGE SCALE GENOMIC DNA]</scope>
    <source>
        <strain evidence="9 10">CGMCC 1.6134</strain>
    </source>
</reference>
<dbReference type="CDD" id="cd08233">
    <property type="entry name" value="butanediol_DH_like"/>
    <property type="match status" value="1"/>
</dbReference>
<evidence type="ECO:0000256" key="6">
    <source>
        <dbReference type="ARBA" id="ARBA00023027"/>
    </source>
</evidence>
<organism evidence="9 10">
    <name type="scientific">Salibacterium qingdaonense</name>
    <dbReference type="NCBI Taxonomy" id="266892"/>
    <lineage>
        <taxon>Bacteria</taxon>
        <taxon>Bacillati</taxon>
        <taxon>Bacillota</taxon>
        <taxon>Bacilli</taxon>
        <taxon>Bacillales</taxon>
        <taxon>Bacillaceae</taxon>
    </lineage>
</organism>
<dbReference type="PANTHER" id="PTHR43161:SF23">
    <property type="entry name" value="(R,R)-BUTANEDIOL DEHYDROGENASE-RELATED"/>
    <property type="match status" value="1"/>
</dbReference>
<evidence type="ECO:0000256" key="5">
    <source>
        <dbReference type="ARBA" id="ARBA00023002"/>
    </source>
</evidence>
<keyword evidence="4 7" id="KW-0862">Zinc</keyword>
<evidence type="ECO:0000256" key="2">
    <source>
        <dbReference type="ARBA" id="ARBA00008072"/>
    </source>
</evidence>
<evidence type="ECO:0000259" key="8">
    <source>
        <dbReference type="SMART" id="SM00829"/>
    </source>
</evidence>
<dbReference type="InterPro" id="IPR013154">
    <property type="entry name" value="ADH-like_N"/>
</dbReference>
<protein>
    <submittedName>
        <fullName evidence="9">(R,R)-butanediol dehydrogenase / meso-butanediol dehydrogenase / diacetyl reductase</fullName>
    </submittedName>
</protein>
<dbReference type="FunFam" id="3.40.50.720:FF:000068">
    <property type="entry name" value="Sorbitol dehydrogenase"/>
    <property type="match status" value="1"/>
</dbReference>
<name>A0A1I4KLR3_9BACI</name>
<dbReference type="InterPro" id="IPR036291">
    <property type="entry name" value="NAD(P)-bd_dom_sf"/>
</dbReference>
<dbReference type="SUPFAM" id="SSF50129">
    <property type="entry name" value="GroES-like"/>
    <property type="match status" value="1"/>
</dbReference>
<keyword evidence="3 7" id="KW-0479">Metal-binding</keyword>
<dbReference type="PANTHER" id="PTHR43161">
    <property type="entry name" value="SORBITOL DEHYDROGENASE"/>
    <property type="match status" value="1"/>
</dbReference>
<evidence type="ECO:0000256" key="7">
    <source>
        <dbReference type="RuleBase" id="RU361277"/>
    </source>
</evidence>
<evidence type="ECO:0000313" key="9">
    <source>
        <dbReference type="EMBL" id="SFL79684.1"/>
    </source>
</evidence>
<accession>A0A1I4KLR3</accession>
<comment type="similarity">
    <text evidence="2 7">Belongs to the zinc-containing alcohol dehydrogenase family.</text>
</comment>
<proteinExistence type="inferred from homology"/>
<dbReference type="Proteomes" id="UP000199668">
    <property type="component" value="Unassembled WGS sequence"/>
</dbReference>
<dbReference type="OrthoDB" id="9770238at2"/>
<evidence type="ECO:0000256" key="4">
    <source>
        <dbReference type="ARBA" id="ARBA00022833"/>
    </source>
</evidence>
<dbReference type="SMART" id="SM00829">
    <property type="entry name" value="PKS_ER"/>
    <property type="match status" value="1"/>
</dbReference>
<dbReference type="GO" id="GO:0034079">
    <property type="term" value="P:butanediol biosynthetic process"/>
    <property type="evidence" value="ECO:0007669"/>
    <property type="project" value="TreeGrafter"/>
</dbReference>
<keyword evidence="6" id="KW-0520">NAD</keyword>
<dbReference type="EMBL" id="FOTY01000005">
    <property type="protein sequence ID" value="SFL79684.1"/>
    <property type="molecule type" value="Genomic_DNA"/>
</dbReference>
<keyword evidence="5" id="KW-0560">Oxidoreductase</keyword>
<dbReference type="InterPro" id="IPR020843">
    <property type="entry name" value="ER"/>
</dbReference>
<dbReference type="Gene3D" id="3.90.180.10">
    <property type="entry name" value="Medium-chain alcohol dehydrogenases, catalytic domain"/>
    <property type="match status" value="1"/>
</dbReference>
<dbReference type="InterPro" id="IPR011032">
    <property type="entry name" value="GroES-like_sf"/>
</dbReference>
<dbReference type="InterPro" id="IPR013149">
    <property type="entry name" value="ADH-like_C"/>
</dbReference>
<dbReference type="GO" id="GO:0000721">
    <property type="term" value="F:(R,R)-butanediol dehydrogenase activity"/>
    <property type="evidence" value="ECO:0007669"/>
    <property type="project" value="TreeGrafter"/>
</dbReference>
<dbReference type="GO" id="GO:0005737">
    <property type="term" value="C:cytoplasm"/>
    <property type="evidence" value="ECO:0007669"/>
    <property type="project" value="TreeGrafter"/>
</dbReference>
<dbReference type="GO" id="GO:0008270">
    <property type="term" value="F:zinc ion binding"/>
    <property type="evidence" value="ECO:0007669"/>
    <property type="project" value="InterPro"/>
</dbReference>
<feature type="domain" description="Enoyl reductase (ER)" evidence="8">
    <location>
        <begin position="8"/>
        <end position="343"/>
    </location>
</feature>
<dbReference type="Gene3D" id="3.40.50.720">
    <property type="entry name" value="NAD(P)-binding Rossmann-like Domain"/>
    <property type="match status" value="1"/>
</dbReference>
<keyword evidence="10" id="KW-1185">Reference proteome</keyword>
<comment type="cofactor">
    <cofactor evidence="1 7">
        <name>Zn(2+)</name>
        <dbReference type="ChEBI" id="CHEBI:29105"/>
    </cofactor>
</comment>
<dbReference type="STRING" id="266892.SAMN04488054_10592"/>
<sequence length="349" mass="37000">MKAAVWHGAKDIRIEEKEAPAPRSKDVKVRVAWTGICGSDLHEYLDGPMTIPGENPDPLTGETAPLTMGHEFSGVVEETGENVSGFSTGDRVVINPLITYGNKGPAYDIYDGFNFVGLGQDGGFADYVVLDEKHLYSLPDHLSLEQGALVEPSAVAVQAAKEGKLQEGQTVGIYGAGPIGLLTVAAAKAFGASSIVVLDLSEPRLEKAKEMGATHVINSGEQKPEEAVKEIVPDGFDVTFEVAGVEPTLNQAIRTTTPRGMVVIVSLITHPVAITPMDLTSSGVMITSSAAYEPEVYQKTIDLIASGTMEVKEAVTRHIALNDIVEQGFEALAGDKSEVKILVELSGES</sequence>
<evidence type="ECO:0000313" key="10">
    <source>
        <dbReference type="Proteomes" id="UP000199668"/>
    </source>
</evidence>
<evidence type="ECO:0000256" key="3">
    <source>
        <dbReference type="ARBA" id="ARBA00022723"/>
    </source>
</evidence>
<dbReference type="SUPFAM" id="SSF51735">
    <property type="entry name" value="NAD(P)-binding Rossmann-fold domains"/>
    <property type="match status" value="1"/>
</dbReference>
<dbReference type="Pfam" id="PF00107">
    <property type="entry name" value="ADH_zinc_N"/>
    <property type="match status" value="1"/>
</dbReference>
<dbReference type="AlphaFoldDB" id="A0A1I4KLR3"/>
<dbReference type="PROSITE" id="PS00059">
    <property type="entry name" value="ADH_ZINC"/>
    <property type="match status" value="1"/>
</dbReference>
<evidence type="ECO:0000256" key="1">
    <source>
        <dbReference type="ARBA" id="ARBA00001947"/>
    </source>
</evidence>
<dbReference type="Pfam" id="PF08240">
    <property type="entry name" value="ADH_N"/>
    <property type="match status" value="1"/>
</dbReference>